<sequence length="243" mass="27819">MIKINKMVKLFKEFNLSDINLIIEKGDLIALVGDNGAGKTTLIKSIFGMVELNSGKITFNDENIFDNNNLSRIAFFPDSNNIPLNITVENYMKYISIVAGVNQKEFNSRVDKIIEMLEIQAYKNKTIKKLSAGMKKRAIMAGVLITKPEFIIFDEPTANLDVEGKNEFLSIIKKLHESNVGMMITSHIIEELQDLCNKLIILKEGSIIYNNKFDNKKESIKNIYFKYIDKKENKYEGVKDIYE</sequence>
<dbReference type="Proteomes" id="UP000234790">
    <property type="component" value="Chromosome"/>
</dbReference>
<gene>
    <name evidence="5" type="ORF">SMONO_v1c02530</name>
</gene>
<dbReference type="RefSeq" id="WP_101780560.1">
    <property type="nucleotide sequence ID" value="NZ_CP025543.1"/>
</dbReference>
<dbReference type="PROSITE" id="PS00211">
    <property type="entry name" value="ABC_TRANSPORTER_1"/>
    <property type="match status" value="1"/>
</dbReference>
<dbReference type="GO" id="GO:0005524">
    <property type="term" value="F:ATP binding"/>
    <property type="evidence" value="ECO:0007669"/>
    <property type="project" value="UniProtKB-KW"/>
</dbReference>
<reference evidence="5 6" key="1">
    <citation type="submission" date="2017-12" db="EMBL/GenBank/DDBJ databases">
        <title>Complete genome sequence of Spiroplasma monobiae MQ-1 (ATCC 33825).</title>
        <authorList>
            <person name="Tsai Y.-M."/>
            <person name="Lo W.-S."/>
            <person name="Wu P.-S."/>
            <person name="Cho S.-T."/>
            <person name="Kuo C.-H."/>
        </authorList>
    </citation>
    <scope>NUCLEOTIDE SEQUENCE [LARGE SCALE GENOMIC DNA]</scope>
    <source>
        <strain evidence="5 6">MQ-1</strain>
    </source>
</reference>
<organism evidence="5 6">
    <name type="scientific">Spiroplasma monobiae MQ-1</name>
    <dbReference type="NCBI Taxonomy" id="1336748"/>
    <lineage>
        <taxon>Bacteria</taxon>
        <taxon>Bacillati</taxon>
        <taxon>Mycoplasmatota</taxon>
        <taxon>Mollicutes</taxon>
        <taxon>Entomoplasmatales</taxon>
        <taxon>Spiroplasmataceae</taxon>
        <taxon>Spiroplasma</taxon>
    </lineage>
</organism>
<keyword evidence="1" id="KW-0813">Transport</keyword>
<dbReference type="PROSITE" id="PS50893">
    <property type="entry name" value="ABC_TRANSPORTER_2"/>
    <property type="match status" value="1"/>
</dbReference>
<dbReference type="GO" id="GO:0016887">
    <property type="term" value="F:ATP hydrolysis activity"/>
    <property type="evidence" value="ECO:0007669"/>
    <property type="project" value="InterPro"/>
</dbReference>
<dbReference type="SUPFAM" id="SSF52540">
    <property type="entry name" value="P-loop containing nucleoside triphosphate hydrolases"/>
    <property type="match status" value="1"/>
</dbReference>
<evidence type="ECO:0000313" key="5">
    <source>
        <dbReference type="EMBL" id="AUM62504.1"/>
    </source>
</evidence>
<keyword evidence="2" id="KW-0547">Nucleotide-binding</keyword>
<dbReference type="InterPro" id="IPR003439">
    <property type="entry name" value="ABC_transporter-like_ATP-bd"/>
</dbReference>
<proteinExistence type="predicted"/>
<dbReference type="InterPro" id="IPR051782">
    <property type="entry name" value="ABC_Transporter_VariousFunc"/>
</dbReference>
<evidence type="ECO:0000256" key="1">
    <source>
        <dbReference type="ARBA" id="ARBA00022448"/>
    </source>
</evidence>
<dbReference type="PANTHER" id="PTHR42939:SF1">
    <property type="entry name" value="ABC TRANSPORTER ATP-BINDING PROTEIN ALBC-RELATED"/>
    <property type="match status" value="1"/>
</dbReference>
<accession>A0A2K9LXQ8</accession>
<evidence type="ECO:0000256" key="3">
    <source>
        <dbReference type="ARBA" id="ARBA00022840"/>
    </source>
</evidence>
<evidence type="ECO:0000259" key="4">
    <source>
        <dbReference type="PROSITE" id="PS50893"/>
    </source>
</evidence>
<keyword evidence="6" id="KW-1185">Reference proteome</keyword>
<dbReference type="Gene3D" id="3.40.50.300">
    <property type="entry name" value="P-loop containing nucleotide triphosphate hydrolases"/>
    <property type="match status" value="1"/>
</dbReference>
<evidence type="ECO:0000313" key="6">
    <source>
        <dbReference type="Proteomes" id="UP000234790"/>
    </source>
</evidence>
<dbReference type="PANTHER" id="PTHR42939">
    <property type="entry name" value="ABC TRANSPORTER ATP-BINDING PROTEIN ALBC-RELATED"/>
    <property type="match status" value="1"/>
</dbReference>
<dbReference type="KEGG" id="smoo:SMONO_v1c02530"/>
<feature type="domain" description="ABC transporter" evidence="4">
    <location>
        <begin position="2"/>
        <end position="229"/>
    </location>
</feature>
<name>A0A2K9LXQ8_SPISQ</name>
<protein>
    <submittedName>
        <fullName evidence="5">ABC transporter ATP-binding protein</fullName>
    </submittedName>
</protein>
<dbReference type="InterPro" id="IPR027417">
    <property type="entry name" value="P-loop_NTPase"/>
</dbReference>
<dbReference type="EMBL" id="CP025543">
    <property type="protein sequence ID" value="AUM62504.1"/>
    <property type="molecule type" value="Genomic_DNA"/>
</dbReference>
<evidence type="ECO:0000256" key="2">
    <source>
        <dbReference type="ARBA" id="ARBA00022741"/>
    </source>
</evidence>
<dbReference type="Pfam" id="PF00005">
    <property type="entry name" value="ABC_tran"/>
    <property type="match status" value="1"/>
</dbReference>
<dbReference type="InterPro" id="IPR003593">
    <property type="entry name" value="AAA+_ATPase"/>
</dbReference>
<dbReference type="SMART" id="SM00382">
    <property type="entry name" value="AAA"/>
    <property type="match status" value="1"/>
</dbReference>
<dbReference type="OrthoDB" id="9775135at2"/>
<keyword evidence="3 5" id="KW-0067">ATP-binding</keyword>
<dbReference type="AlphaFoldDB" id="A0A2K9LXQ8"/>
<dbReference type="InterPro" id="IPR017871">
    <property type="entry name" value="ABC_transporter-like_CS"/>
</dbReference>